<proteinExistence type="predicted"/>
<dbReference type="EMBL" id="BEZZ01028782">
    <property type="protein sequence ID" value="GCC39456.1"/>
    <property type="molecule type" value="Genomic_DNA"/>
</dbReference>
<dbReference type="GO" id="GO:0004058">
    <property type="term" value="F:aromatic-L-amino-acid decarboxylase activity"/>
    <property type="evidence" value="ECO:0007669"/>
    <property type="project" value="TreeGrafter"/>
</dbReference>
<gene>
    <name evidence="3" type="ORF">chiPu_0023891</name>
</gene>
<name>A0A401T9V9_CHIPU</name>
<dbReference type="OMA" id="NIMNDVN"/>
<evidence type="ECO:0000256" key="2">
    <source>
        <dbReference type="ARBA" id="ARBA00022793"/>
    </source>
</evidence>
<organism evidence="3 4">
    <name type="scientific">Chiloscyllium punctatum</name>
    <name type="common">Brownbanded bambooshark</name>
    <name type="synonym">Hemiscyllium punctatum</name>
    <dbReference type="NCBI Taxonomy" id="137246"/>
    <lineage>
        <taxon>Eukaryota</taxon>
        <taxon>Metazoa</taxon>
        <taxon>Chordata</taxon>
        <taxon>Craniata</taxon>
        <taxon>Vertebrata</taxon>
        <taxon>Chondrichthyes</taxon>
        <taxon>Elasmobranchii</taxon>
        <taxon>Galeomorphii</taxon>
        <taxon>Galeoidea</taxon>
        <taxon>Orectolobiformes</taxon>
        <taxon>Hemiscylliidae</taxon>
        <taxon>Chiloscyllium</taxon>
    </lineage>
</organism>
<evidence type="ECO:0000313" key="4">
    <source>
        <dbReference type="Proteomes" id="UP000287033"/>
    </source>
</evidence>
<dbReference type="GO" id="GO:0006520">
    <property type="term" value="P:amino acid metabolic process"/>
    <property type="evidence" value="ECO:0007669"/>
    <property type="project" value="InterPro"/>
</dbReference>
<reference evidence="3 4" key="1">
    <citation type="journal article" date="2018" name="Nat. Ecol. Evol.">
        <title>Shark genomes provide insights into elasmobranch evolution and the origin of vertebrates.</title>
        <authorList>
            <person name="Hara Y"/>
            <person name="Yamaguchi K"/>
            <person name="Onimaru K"/>
            <person name="Kadota M"/>
            <person name="Koyanagi M"/>
            <person name="Keeley SD"/>
            <person name="Tatsumi K"/>
            <person name="Tanaka K"/>
            <person name="Motone F"/>
            <person name="Kageyama Y"/>
            <person name="Nozu R"/>
            <person name="Adachi N"/>
            <person name="Nishimura O"/>
            <person name="Nakagawa R"/>
            <person name="Tanegashima C"/>
            <person name="Kiyatake I"/>
            <person name="Matsumoto R"/>
            <person name="Murakumo K"/>
            <person name="Nishida K"/>
            <person name="Terakita A"/>
            <person name="Kuratani S"/>
            <person name="Sato K"/>
            <person name="Hyodo S Kuraku.S."/>
        </authorList>
    </citation>
    <scope>NUCLEOTIDE SEQUENCE [LARGE SCALE GENOMIC DNA]</scope>
</reference>
<keyword evidence="2" id="KW-0210">Decarboxylase</keyword>
<dbReference type="InterPro" id="IPR010977">
    <property type="entry name" value="Aromatic_deC"/>
</dbReference>
<dbReference type="GO" id="GO:0042427">
    <property type="term" value="P:serotonin biosynthetic process"/>
    <property type="evidence" value="ECO:0007669"/>
    <property type="project" value="TreeGrafter"/>
</dbReference>
<keyword evidence="2" id="KW-0456">Lyase</keyword>
<dbReference type="SUPFAM" id="SSF53383">
    <property type="entry name" value="PLP-dependent transferases"/>
    <property type="match status" value="1"/>
</dbReference>
<dbReference type="GO" id="GO:0005737">
    <property type="term" value="C:cytoplasm"/>
    <property type="evidence" value="ECO:0007669"/>
    <property type="project" value="TreeGrafter"/>
</dbReference>
<accession>A0A401T9V9</accession>
<dbReference type="GO" id="GO:0006584">
    <property type="term" value="P:catecholamine metabolic process"/>
    <property type="evidence" value="ECO:0007669"/>
    <property type="project" value="TreeGrafter"/>
</dbReference>
<dbReference type="InterPro" id="IPR015424">
    <property type="entry name" value="PyrdxlP-dep_Trfase"/>
</dbReference>
<dbReference type="AlphaFoldDB" id="A0A401T9V9"/>
<dbReference type="STRING" id="137246.A0A401T9V9"/>
<feature type="non-terminal residue" evidence="3">
    <location>
        <position position="104"/>
    </location>
</feature>
<comment type="caution">
    <text evidence="3">The sequence shown here is derived from an EMBL/GenBank/DDBJ whole genome shotgun (WGS) entry which is preliminary data.</text>
</comment>
<dbReference type="PANTHER" id="PTHR11999">
    <property type="entry name" value="GROUP II PYRIDOXAL-5-PHOSPHATE DECARBOXYLASE"/>
    <property type="match status" value="1"/>
</dbReference>
<keyword evidence="4" id="KW-1185">Reference proteome</keyword>
<protein>
    <submittedName>
        <fullName evidence="3">Uncharacterized protein</fullName>
    </submittedName>
</protein>
<dbReference type="Proteomes" id="UP000287033">
    <property type="component" value="Unassembled WGS sequence"/>
</dbReference>
<dbReference type="OrthoDB" id="639767at2759"/>
<sequence length="104" mass="12143">MGLMASFFCCVFYFYLELERTKVQLSGIVVTLGIGHSMDFEEFRKRGKEMVDYITDYLKFIEQRPVYPAVQPGYLRSLIPDSAPQEPDSFEDLMWDIERVIMPG</sequence>
<dbReference type="Gene3D" id="1.20.1340.10">
    <property type="entry name" value="dopa decarboxylase, N-terminal domain"/>
    <property type="match status" value="1"/>
</dbReference>
<dbReference type="PANTHER" id="PTHR11999:SF167">
    <property type="entry name" value="AROMATIC-L-AMINO-ACID DECARBOXYLASE"/>
    <property type="match status" value="1"/>
</dbReference>
<evidence type="ECO:0000256" key="1">
    <source>
        <dbReference type="ARBA" id="ARBA00011738"/>
    </source>
</evidence>
<comment type="subunit">
    <text evidence="1">Homodimer.</text>
</comment>
<dbReference type="PRINTS" id="PR00800">
    <property type="entry name" value="YHDCRBOXLASE"/>
</dbReference>
<evidence type="ECO:0000313" key="3">
    <source>
        <dbReference type="EMBL" id="GCC39456.1"/>
    </source>
</evidence>